<dbReference type="PANTHER" id="PTHR43861:SF3">
    <property type="entry name" value="PUTATIVE (AFU_ORTHOLOGUE AFUA_2G14390)-RELATED"/>
    <property type="match status" value="1"/>
</dbReference>
<comment type="caution">
    <text evidence="2">The sequence shown here is derived from an EMBL/GenBank/DDBJ whole genome shotgun (WGS) entry which is preliminary data.</text>
</comment>
<dbReference type="PANTHER" id="PTHR43861">
    <property type="entry name" value="TRANS-ACONITATE 2-METHYLTRANSFERASE-RELATED"/>
    <property type="match status" value="1"/>
</dbReference>
<evidence type="ECO:0000313" key="3">
    <source>
        <dbReference type="Proteomes" id="UP001275084"/>
    </source>
</evidence>
<dbReference type="GO" id="GO:0032259">
    <property type="term" value="P:methylation"/>
    <property type="evidence" value="ECO:0007669"/>
    <property type="project" value="UniProtKB-KW"/>
</dbReference>
<evidence type="ECO:0000313" key="2">
    <source>
        <dbReference type="EMBL" id="KAK3352746.1"/>
    </source>
</evidence>
<dbReference type="Pfam" id="PF13489">
    <property type="entry name" value="Methyltransf_23"/>
    <property type="match status" value="1"/>
</dbReference>
<evidence type="ECO:0000256" key="1">
    <source>
        <dbReference type="ARBA" id="ARBA00022679"/>
    </source>
</evidence>
<sequence length="233" mass="25285">MSLPDPKNRFNTDALTWDTKPDVLAATALAHQAYLARLPAPSTLATYDVLEIGSGTGLLSLALAPAVRSVTAVDAAAGMIAVLQSRLAAPAAPTNIRAVCALLTGPDDPRIGEDPVTGREAPARRVDLVVSNLVLHHVADLQALFGMINACLKPGGEVMVTDFEDFGPEARRFHPEARMDGVCWHGIKRGVAREVLEGPGLGMSLLRRGLRWTRWWRRCRGMGSRSTRWCFHF</sequence>
<dbReference type="SUPFAM" id="SSF53335">
    <property type="entry name" value="S-adenosyl-L-methionine-dependent methyltransferases"/>
    <property type="match status" value="1"/>
</dbReference>
<keyword evidence="3" id="KW-1185">Reference proteome</keyword>
<dbReference type="EMBL" id="JAUIQD010000004">
    <property type="protein sequence ID" value="KAK3352746.1"/>
    <property type="molecule type" value="Genomic_DNA"/>
</dbReference>
<dbReference type="GO" id="GO:0008168">
    <property type="term" value="F:methyltransferase activity"/>
    <property type="evidence" value="ECO:0007669"/>
    <property type="project" value="UniProtKB-KW"/>
</dbReference>
<dbReference type="AlphaFoldDB" id="A0AAJ0MDR7"/>
<dbReference type="CDD" id="cd02440">
    <property type="entry name" value="AdoMet_MTases"/>
    <property type="match status" value="1"/>
</dbReference>
<organism evidence="2 3">
    <name type="scientific">Lasiosphaeria hispida</name>
    <dbReference type="NCBI Taxonomy" id="260671"/>
    <lineage>
        <taxon>Eukaryota</taxon>
        <taxon>Fungi</taxon>
        <taxon>Dikarya</taxon>
        <taxon>Ascomycota</taxon>
        <taxon>Pezizomycotina</taxon>
        <taxon>Sordariomycetes</taxon>
        <taxon>Sordariomycetidae</taxon>
        <taxon>Sordariales</taxon>
        <taxon>Lasiosphaeriaceae</taxon>
        <taxon>Lasiosphaeria</taxon>
    </lineage>
</organism>
<accession>A0AAJ0MDR7</accession>
<gene>
    <name evidence="2" type="ORF">B0T25DRAFT_542677</name>
</gene>
<keyword evidence="1" id="KW-0808">Transferase</keyword>
<proteinExistence type="predicted"/>
<dbReference type="Proteomes" id="UP001275084">
    <property type="component" value="Unassembled WGS sequence"/>
</dbReference>
<reference evidence="2" key="1">
    <citation type="journal article" date="2023" name="Mol. Phylogenet. Evol.">
        <title>Genome-scale phylogeny and comparative genomics of the fungal order Sordariales.</title>
        <authorList>
            <person name="Hensen N."/>
            <person name="Bonometti L."/>
            <person name="Westerberg I."/>
            <person name="Brannstrom I.O."/>
            <person name="Guillou S."/>
            <person name="Cros-Aarteil S."/>
            <person name="Calhoun S."/>
            <person name="Haridas S."/>
            <person name="Kuo A."/>
            <person name="Mondo S."/>
            <person name="Pangilinan J."/>
            <person name="Riley R."/>
            <person name="LaButti K."/>
            <person name="Andreopoulos B."/>
            <person name="Lipzen A."/>
            <person name="Chen C."/>
            <person name="Yan M."/>
            <person name="Daum C."/>
            <person name="Ng V."/>
            <person name="Clum A."/>
            <person name="Steindorff A."/>
            <person name="Ohm R.A."/>
            <person name="Martin F."/>
            <person name="Silar P."/>
            <person name="Natvig D.O."/>
            <person name="Lalanne C."/>
            <person name="Gautier V."/>
            <person name="Ament-Velasquez S.L."/>
            <person name="Kruys A."/>
            <person name="Hutchinson M.I."/>
            <person name="Powell A.J."/>
            <person name="Barry K."/>
            <person name="Miller A.N."/>
            <person name="Grigoriev I.V."/>
            <person name="Debuchy R."/>
            <person name="Gladieux P."/>
            <person name="Hiltunen Thoren M."/>
            <person name="Johannesson H."/>
        </authorList>
    </citation>
    <scope>NUCLEOTIDE SEQUENCE</scope>
    <source>
        <strain evidence="2">CBS 955.72</strain>
    </source>
</reference>
<dbReference type="InterPro" id="IPR029063">
    <property type="entry name" value="SAM-dependent_MTases_sf"/>
</dbReference>
<protein>
    <submittedName>
        <fullName evidence="2">S-adenosyl-L-methionine-dependent methyltransferase</fullName>
    </submittedName>
</protein>
<reference evidence="2" key="2">
    <citation type="submission" date="2023-06" db="EMBL/GenBank/DDBJ databases">
        <authorList>
            <consortium name="Lawrence Berkeley National Laboratory"/>
            <person name="Haridas S."/>
            <person name="Hensen N."/>
            <person name="Bonometti L."/>
            <person name="Westerberg I."/>
            <person name="Brannstrom I.O."/>
            <person name="Guillou S."/>
            <person name="Cros-Aarteil S."/>
            <person name="Calhoun S."/>
            <person name="Kuo A."/>
            <person name="Mondo S."/>
            <person name="Pangilinan J."/>
            <person name="Riley R."/>
            <person name="Labutti K."/>
            <person name="Andreopoulos B."/>
            <person name="Lipzen A."/>
            <person name="Chen C."/>
            <person name="Yanf M."/>
            <person name="Daum C."/>
            <person name="Ng V."/>
            <person name="Clum A."/>
            <person name="Steindorff A."/>
            <person name="Ohm R."/>
            <person name="Martin F."/>
            <person name="Silar P."/>
            <person name="Natvig D."/>
            <person name="Lalanne C."/>
            <person name="Gautier V."/>
            <person name="Ament-Velasquez S.L."/>
            <person name="Kruys A."/>
            <person name="Hutchinson M.I."/>
            <person name="Powell A.J."/>
            <person name="Barry K."/>
            <person name="Miller A.N."/>
            <person name="Grigoriev I.V."/>
            <person name="Debuchy R."/>
            <person name="Gladieux P."/>
            <person name="Thoren M.H."/>
            <person name="Johannesson H."/>
        </authorList>
    </citation>
    <scope>NUCLEOTIDE SEQUENCE</scope>
    <source>
        <strain evidence="2">CBS 955.72</strain>
    </source>
</reference>
<name>A0AAJ0MDR7_9PEZI</name>
<dbReference type="Gene3D" id="3.40.50.150">
    <property type="entry name" value="Vaccinia Virus protein VP39"/>
    <property type="match status" value="1"/>
</dbReference>
<keyword evidence="2" id="KW-0489">Methyltransferase</keyword>